<dbReference type="InterPro" id="IPR032816">
    <property type="entry name" value="VTT_dom"/>
</dbReference>
<dbReference type="RefSeq" id="WP_346046875.1">
    <property type="nucleotide sequence ID" value="NZ_BAAACP010000025.1"/>
</dbReference>
<keyword evidence="2 6" id="KW-1003">Cell membrane</keyword>
<feature type="transmembrane region" description="Helical" evidence="6">
    <location>
        <begin position="129"/>
        <end position="147"/>
    </location>
</feature>
<evidence type="ECO:0000256" key="3">
    <source>
        <dbReference type="ARBA" id="ARBA00022692"/>
    </source>
</evidence>
<keyword evidence="5 6" id="KW-0472">Membrane</keyword>
<evidence type="ECO:0000256" key="6">
    <source>
        <dbReference type="RuleBase" id="RU366058"/>
    </source>
</evidence>
<feature type="transmembrane region" description="Helical" evidence="6">
    <location>
        <begin position="12"/>
        <end position="39"/>
    </location>
</feature>
<dbReference type="EMBL" id="BAAACP010000025">
    <property type="protein sequence ID" value="GAA0866214.1"/>
    <property type="molecule type" value="Genomic_DNA"/>
</dbReference>
<feature type="domain" description="VTT" evidence="7">
    <location>
        <begin position="33"/>
        <end position="149"/>
    </location>
</feature>
<feature type="transmembrane region" description="Helical" evidence="6">
    <location>
        <begin position="159"/>
        <end position="176"/>
    </location>
</feature>
<dbReference type="InterPro" id="IPR015414">
    <property type="entry name" value="TMEM64"/>
</dbReference>
<evidence type="ECO:0000313" key="8">
    <source>
        <dbReference type="EMBL" id="GAA0866214.1"/>
    </source>
</evidence>
<evidence type="ECO:0000256" key="1">
    <source>
        <dbReference type="ARBA" id="ARBA00004651"/>
    </source>
</evidence>
<comment type="caution">
    <text evidence="6">Lacks conserved residue(s) required for the propagation of feature annotation.</text>
</comment>
<keyword evidence="4 6" id="KW-1133">Transmembrane helix</keyword>
<keyword evidence="9" id="KW-1185">Reference proteome</keyword>
<organism evidence="8 9">
    <name type="scientific">Paraclostridium tenue</name>
    <dbReference type="NCBI Taxonomy" id="1737"/>
    <lineage>
        <taxon>Bacteria</taxon>
        <taxon>Bacillati</taxon>
        <taxon>Bacillota</taxon>
        <taxon>Clostridia</taxon>
        <taxon>Peptostreptococcales</taxon>
        <taxon>Peptostreptococcaceae</taxon>
        <taxon>Paraclostridium</taxon>
    </lineage>
</organism>
<keyword evidence="3 6" id="KW-0812">Transmembrane</keyword>
<evidence type="ECO:0000313" key="9">
    <source>
        <dbReference type="Proteomes" id="UP001400965"/>
    </source>
</evidence>
<comment type="caution">
    <text evidence="8">The sequence shown here is derived from an EMBL/GenBank/DDBJ whole genome shotgun (WGS) entry which is preliminary data.</text>
</comment>
<dbReference type="Pfam" id="PF09335">
    <property type="entry name" value="VTT_dom"/>
    <property type="match status" value="1"/>
</dbReference>
<accession>A0ABN1MA87</accession>
<reference evidence="8 9" key="1">
    <citation type="journal article" date="2019" name="Int. J. Syst. Evol. Microbiol.">
        <title>The Global Catalogue of Microorganisms (GCM) 10K type strain sequencing project: providing services to taxonomists for standard genome sequencing and annotation.</title>
        <authorList>
            <consortium name="The Broad Institute Genomics Platform"/>
            <consortium name="The Broad Institute Genome Sequencing Center for Infectious Disease"/>
            <person name="Wu L."/>
            <person name="Ma J."/>
        </authorList>
    </citation>
    <scope>NUCLEOTIDE SEQUENCE [LARGE SCALE GENOMIC DNA]</scope>
    <source>
        <strain evidence="8 9">JCM 6486</strain>
    </source>
</reference>
<protein>
    <recommendedName>
        <fullName evidence="6">TVP38/TMEM64 family membrane protein</fullName>
    </recommendedName>
</protein>
<dbReference type="PANTHER" id="PTHR12677:SF55">
    <property type="entry name" value="UNDECAPRENYL PHOSPHATE TRANSPORTER SAOUHSC_00901-RELATED"/>
    <property type="match status" value="1"/>
</dbReference>
<proteinExistence type="inferred from homology"/>
<evidence type="ECO:0000256" key="2">
    <source>
        <dbReference type="ARBA" id="ARBA00022475"/>
    </source>
</evidence>
<evidence type="ECO:0000256" key="5">
    <source>
        <dbReference type="ARBA" id="ARBA00023136"/>
    </source>
</evidence>
<comment type="subcellular location">
    <subcellularLocation>
        <location evidence="1 6">Cell membrane</location>
        <topology evidence="1 6">Multi-pass membrane protein</topology>
    </subcellularLocation>
</comment>
<evidence type="ECO:0000259" key="7">
    <source>
        <dbReference type="Pfam" id="PF09335"/>
    </source>
</evidence>
<sequence>MEQIIYNLKDYKLLVAVIGFVIILIETFIPALPLVAIIGANAFVLGVWMGFFISWIGSVIGSIALFLLSSKFSDCKFIKKINNQKIDNFKAWAKKQGFSMIFITYLCPFIPDFLVTITSGISKMKLSNFVPGMILGKFIMFLVISYIGNDIESFIKNPIKVTSLIVLIIIFWILGNKINKKINNKK</sequence>
<comment type="similarity">
    <text evidence="6">Belongs to the TVP38/TMEM64 family.</text>
</comment>
<name>A0ABN1MA87_9FIRM</name>
<feature type="transmembrane region" description="Helical" evidence="6">
    <location>
        <begin position="45"/>
        <end position="68"/>
    </location>
</feature>
<evidence type="ECO:0000256" key="4">
    <source>
        <dbReference type="ARBA" id="ARBA00022989"/>
    </source>
</evidence>
<gene>
    <name evidence="8" type="ORF">GCM10008917_26690</name>
</gene>
<dbReference type="PANTHER" id="PTHR12677">
    <property type="entry name" value="GOLGI APPARATUS MEMBRANE PROTEIN TVP38-RELATED"/>
    <property type="match status" value="1"/>
</dbReference>
<dbReference type="Proteomes" id="UP001400965">
    <property type="component" value="Unassembled WGS sequence"/>
</dbReference>